<keyword evidence="2" id="KW-1185">Reference proteome</keyword>
<name>A0AAF0ILC1_9EURO</name>
<dbReference type="AlphaFoldDB" id="A0AAF0ILC1"/>
<feature type="non-terminal residue" evidence="1">
    <location>
        <position position="1"/>
    </location>
</feature>
<sequence length="157" mass="16879">TRLPQEGISYLEKDILVAIARSPRRKSLVTVVACPVTSRVIALREPIPESPELKSATNVVKWDTLLGTATRALGTIPATAVARMVVMAVVLRPATLVVDMVTWLVTALKDRNAITAVKLATSLATVPLRARANVFVTNANSPATSKPPVPTRLRIRP</sequence>
<gene>
    <name evidence="1" type="ORF">PRK78_007337</name>
</gene>
<dbReference type="EMBL" id="CP120631">
    <property type="protein sequence ID" value="WEW61840.1"/>
    <property type="molecule type" value="Genomic_DNA"/>
</dbReference>
<organism evidence="1 2">
    <name type="scientific">Emydomyces testavorans</name>
    <dbReference type="NCBI Taxonomy" id="2070801"/>
    <lineage>
        <taxon>Eukaryota</taxon>
        <taxon>Fungi</taxon>
        <taxon>Dikarya</taxon>
        <taxon>Ascomycota</taxon>
        <taxon>Pezizomycotina</taxon>
        <taxon>Eurotiomycetes</taxon>
        <taxon>Eurotiomycetidae</taxon>
        <taxon>Onygenales</taxon>
        <taxon>Nannizziopsiaceae</taxon>
        <taxon>Emydomyces</taxon>
    </lineage>
</organism>
<proteinExistence type="predicted"/>
<reference evidence="1" key="1">
    <citation type="submission" date="2023-03" db="EMBL/GenBank/DDBJ databases">
        <title>Emydomyces testavorans Genome Sequence.</title>
        <authorList>
            <person name="Hoyer L."/>
        </authorList>
    </citation>
    <scope>NUCLEOTIDE SEQUENCE</scope>
    <source>
        <strain evidence="1">16-2883</strain>
    </source>
</reference>
<evidence type="ECO:0000313" key="1">
    <source>
        <dbReference type="EMBL" id="WEW61840.1"/>
    </source>
</evidence>
<dbReference type="Proteomes" id="UP001219355">
    <property type="component" value="Chromosome 5"/>
</dbReference>
<accession>A0AAF0ILC1</accession>
<protein>
    <submittedName>
        <fullName evidence="1">Uncharacterized protein</fullName>
    </submittedName>
</protein>
<evidence type="ECO:0000313" key="2">
    <source>
        <dbReference type="Proteomes" id="UP001219355"/>
    </source>
</evidence>